<protein>
    <submittedName>
        <fullName evidence="2">Uncharacterized protein</fullName>
    </submittedName>
</protein>
<comment type="caution">
    <text evidence="2">The sequence shown here is derived from an EMBL/GenBank/DDBJ whole genome shotgun (WGS) entry which is preliminary data.</text>
</comment>
<feature type="region of interest" description="Disordered" evidence="1">
    <location>
        <begin position="102"/>
        <end position="129"/>
    </location>
</feature>
<gene>
    <name evidence="2" type="ORF">VKT23_013521</name>
</gene>
<dbReference type="EMBL" id="JBANRG010000037">
    <property type="protein sequence ID" value="KAK7448791.1"/>
    <property type="molecule type" value="Genomic_DNA"/>
</dbReference>
<keyword evidence="3" id="KW-1185">Reference proteome</keyword>
<sequence>MTLVEARKKRNEYKGHGTRHCPRSRRFFVNNNIFQTATADAQTHSSSFPLHDLLSNLTINKTDNKSPITHAPHPTSSQMGASAGTKYAIHCRACQVAARSPNPLDRVNLKSDYLSNSDINTAEKPSPSY</sequence>
<accession>A0ABR1J309</accession>
<evidence type="ECO:0000313" key="2">
    <source>
        <dbReference type="EMBL" id="KAK7448791.1"/>
    </source>
</evidence>
<proteinExistence type="predicted"/>
<evidence type="ECO:0000313" key="3">
    <source>
        <dbReference type="Proteomes" id="UP001498398"/>
    </source>
</evidence>
<organism evidence="2 3">
    <name type="scientific">Marasmiellus scandens</name>
    <dbReference type="NCBI Taxonomy" id="2682957"/>
    <lineage>
        <taxon>Eukaryota</taxon>
        <taxon>Fungi</taxon>
        <taxon>Dikarya</taxon>
        <taxon>Basidiomycota</taxon>
        <taxon>Agaricomycotina</taxon>
        <taxon>Agaricomycetes</taxon>
        <taxon>Agaricomycetidae</taxon>
        <taxon>Agaricales</taxon>
        <taxon>Marasmiineae</taxon>
        <taxon>Omphalotaceae</taxon>
        <taxon>Marasmiellus</taxon>
    </lineage>
</organism>
<dbReference type="Proteomes" id="UP001498398">
    <property type="component" value="Unassembled WGS sequence"/>
</dbReference>
<name>A0ABR1J309_9AGAR</name>
<reference evidence="2 3" key="1">
    <citation type="submission" date="2024-01" db="EMBL/GenBank/DDBJ databases">
        <title>A draft genome for the cacao thread blight pathogen Marasmiellus scandens.</title>
        <authorList>
            <person name="Baruah I.K."/>
            <person name="Leung J."/>
            <person name="Bukari Y."/>
            <person name="Amoako-Attah I."/>
            <person name="Meinhardt L.W."/>
            <person name="Bailey B.A."/>
            <person name="Cohen S.P."/>
        </authorList>
    </citation>
    <scope>NUCLEOTIDE SEQUENCE [LARGE SCALE GENOMIC DNA]</scope>
    <source>
        <strain evidence="2 3">GH-19</strain>
    </source>
</reference>
<evidence type="ECO:0000256" key="1">
    <source>
        <dbReference type="SAM" id="MobiDB-lite"/>
    </source>
</evidence>